<keyword evidence="2" id="KW-0012">Acyltransferase</keyword>
<dbReference type="InterPro" id="IPR016181">
    <property type="entry name" value="Acyl_CoA_acyltransferase"/>
</dbReference>
<dbReference type="EMBL" id="JAGYPE020000010">
    <property type="protein sequence ID" value="MCH6265501.1"/>
    <property type="molecule type" value="Genomic_DNA"/>
</dbReference>
<dbReference type="PANTHER" id="PTHR43420:SF52">
    <property type="entry name" value="N-ACETYLTRANSFERASE YODP"/>
    <property type="match status" value="1"/>
</dbReference>
<dbReference type="InterPro" id="IPR000182">
    <property type="entry name" value="GNAT_dom"/>
</dbReference>
<dbReference type="CDD" id="cd04301">
    <property type="entry name" value="NAT_SF"/>
    <property type="match status" value="1"/>
</dbReference>
<evidence type="ECO:0000256" key="1">
    <source>
        <dbReference type="ARBA" id="ARBA00022679"/>
    </source>
</evidence>
<reference evidence="4" key="1">
    <citation type="submission" date="2021-05" db="EMBL/GenBank/DDBJ databases">
        <title>Novel Bacillus species.</title>
        <authorList>
            <person name="Liu G."/>
        </authorList>
    </citation>
    <scope>NUCLEOTIDE SEQUENCE</scope>
    <source>
        <strain evidence="4 6">FJAT-50051</strain>
    </source>
</reference>
<sequence length="183" mass="21007">MEFKTIDYFDEAIWGKVFPIYEEAFLGKGAKPEKIIRNMFRKKLCCLHVGFLDNQATAMAISGKLAGISALLIDYLAVPEEYQNQGIGKNMVTYIKEWAAQEGQCENLVIEVESDQTDENLARIRFWEKCGFIITDYIHHYIWVPEPYRAMFIKLGPDTALPDSGEEIFKYIGAFHKRSFTGS</sequence>
<keyword evidence="6" id="KW-1185">Reference proteome</keyword>
<feature type="domain" description="N-acetyltransferase" evidence="3">
    <location>
        <begin position="4"/>
        <end position="154"/>
    </location>
</feature>
<evidence type="ECO:0000313" key="6">
    <source>
        <dbReference type="Proteomes" id="UP000677265"/>
    </source>
</evidence>
<evidence type="ECO:0000313" key="5">
    <source>
        <dbReference type="EMBL" id="MCH6265501.1"/>
    </source>
</evidence>
<evidence type="ECO:0000259" key="3">
    <source>
        <dbReference type="PROSITE" id="PS51186"/>
    </source>
</evidence>
<dbReference type="Pfam" id="PF00583">
    <property type="entry name" value="Acetyltransf_1"/>
    <property type="match status" value="1"/>
</dbReference>
<dbReference type="RefSeq" id="WP_213140131.1">
    <property type="nucleotide sequence ID" value="NZ_JAGYPE020000010.1"/>
</dbReference>
<dbReference type="Proteomes" id="UP000677265">
    <property type="component" value="Unassembled WGS sequence"/>
</dbReference>
<dbReference type="PANTHER" id="PTHR43420">
    <property type="entry name" value="ACETYLTRANSFERASE"/>
    <property type="match status" value="1"/>
</dbReference>
<dbReference type="GO" id="GO:0016747">
    <property type="term" value="F:acyltransferase activity, transferring groups other than amino-acyl groups"/>
    <property type="evidence" value="ECO:0007669"/>
    <property type="project" value="InterPro"/>
</dbReference>
<name>A0A942Y744_9BACI</name>
<dbReference type="PROSITE" id="PS51186">
    <property type="entry name" value="GNAT"/>
    <property type="match status" value="1"/>
</dbReference>
<dbReference type="AlphaFoldDB" id="A0A942Y744"/>
<comment type="caution">
    <text evidence="4">The sequence shown here is derived from an EMBL/GenBank/DDBJ whole genome shotgun (WGS) entry which is preliminary data.</text>
</comment>
<evidence type="ECO:0000256" key="2">
    <source>
        <dbReference type="ARBA" id="ARBA00023315"/>
    </source>
</evidence>
<dbReference type="InterPro" id="IPR050680">
    <property type="entry name" value="YpeA/RimI_acetyltransf"/>
</dbReference>
<protein>
    <submittedName>
        <fullName evidence="4">GNAT family N-acetyltransferase</fullName>
    </submittedName>
</protein>
<evidence type="ECO:0000313" key="4">
    <source>
        <dbReference type="EMBL" id="MBS4180113.1"/>
    </source>
</evidence>
<dbReference type="Gene3D" id="3.40.630.30">
    <property type="match status" value="1"/>
</dbReference>
<dbReference type="SUPFAM" id="SSF55729">
    <property type="entry name" value="Acyl-CoA N-acyltransferases (Nat)"/>
    <property type="match status" value="1"/>
</dbReference>
<organism evidence="4">
    <name type="scientific">Neobacillus citreus</name>
    <dbReference type="NCBI Taxonomy" id="2833578"/>
    <lineage>
        <taxon>Bacteria</taxon>
        <taxon>Bacillati</taxon>
        <taxon>Bacillota</taxon>
        <taxon>Bacilli</taxon>
        <taxon>Bacillales</taxon>
        <taxon>Bacillaceae</taxon>
        <taxon>Neobacillus</taxon>
    </lineage>
</organism>
<proteinExistence type="predicted"/>
<accession>A0A942Y744</accession>
<keyword evidence="1" id="KW-0808">Transferase</keyword>
<dbReference type="EMBL" id="JAGYPE010000001">
    <property type="protein sequence ID" value="MBS4180113.1"/>
    <property type="molecule type" value="Genomic_DNA"/>
</dbReference>
<gene>
    <name evidence="5" type="ORF">KHB02_008145</name>
    <name evidence="4" type="ORF">KHB02_01790</name>
</gene>